<dbReference type="AlphaFoldDB" id="A0A5B7G7C8"/>
<evidence type="ECO:0000313" key="2">
    <source>
        <dbReference type="Proteomes" id="UP000324222"/>
    </source>
</evidence>
<proteinExistence type="predicted"/>
<reference evidence="1 2" key="1">
    <citation type="submission" date="2019-05" db="EMBL/GenBank/DDBJ databases">
        <title>Another draft genome of Portunus trituberculatus and its Hox gene families provides insights of decapod evolution.</title>
        <authorList>
            <person name="Jeong J.-H."/>
            <person name="Song I."/>
            <person name="Kim S."/>
            <person name="Choi T."/>
            <person name="Kim D."/>
            <person name="Ryu S."/>
            <person name="Kim W."/>
        </authorList>
    </citation>
    <scope>NUCLEOTIDE SEQUENCE [LARGE SCALE GENOMIC DNA]</scope>
    <source>
        <tissue evidence="1">Muscle</tissue>
    </source>
</reference>
<dbReference type="Proteomes" id="UP000324222">
    <property type="component" value="Unassembled WGS sequence"/>
</dbReference>
<accession>A0A5B7G7C8</accession>
<organism evidence="1 2">
    <name type="scientific">Portunus trituberculatus</name>
    <name type="common">Swimming crab</name>
    <name type="synonym">Neptunus trituberculatus</name>
    <dbReference type="NCBI Taxonomy" id="210409"/>
    <lineage>
        <taxon>Eukaryota</taxon>
        <taxon>Metazoa</taxon>
        <taxon>Ecdysozoa</taxon>
        <taxon>Arthropoda</taxon>
        <taxon>Crustacea</taxon>
        <taxon>Multicrustacea</taxon>
        <taxon>Malacostraca</taxon>
        <taxon>Eumalacostraca</taxon>
        <taxon>Eucarida</taxon>
        <taxon>Decapoda</taxon>
        <taxon>Pleocyemata</taxon>
        <taxon>Brachyura</taxon>
        <taxon>Eubrachyura</taxon>
        <taxon>Portunoidea</taxon>
        <taxon>Portunidae</taxon>
        <taxon>Portuninae</taxon>
        <taxon>Portunus</taxon>
    </lineage>
</organism>
<sequence>METVVAVVEVVMEEEEEEEEEAVRVGGTGPCLYLQAETFCLKFPQFPPPPLRLPAAHRRQPHLLAPAYLHLDSPPRWSPRVEIRRLLIIVVRRF</sequence>
<protein>
    <submittedName>
        <fullName evidence="1">Uncharacterized protein</fullName>
    </submittedName>
</protein>
<gene>
    <name evidence="1" type="ORF">E2C01_049806</name>
</gene>
<dbReference type="EMBL" id="VSRR010013502">
    <property type="protein sequence ID" value="MPC55861.1"/>
    <property type="molecule type" value="Genomic_DNA"/>
</dbReference>
<keyword evidence="2" id="KW-1185">Reference proteome</keyword>
<comment type="caution">
    <text evidence="1">The sequence shown here is derived from an EMBL/GenBank/DDBJ whole genome shotgun (WGS) entry which is preliminary data.</text>
</comment>
<evidence type="ECO:0000313" key="1">
    <source>
        <dbReference type="EMBL" id="MPC55861.1"/>
    </source>
</evidence>
<name>A0A5B7G7C8_PORTR</name>